<keyword evidence="3" id="KW-0378">Hydrolase</keyword>
<evidence type="ECO:0000313" key="10">
    <source>
        <dbReference type="Proteomes" id="UP000729913"/>
    </source>
</evidence>
<dbReference type="Pfam" id="PF00151">
    <property type="entry name" value="Lipase"/>
    <property type="match status" value="2"/>
</dbReference>
<dbReference type="EMBL" id="JAAOIC020000032">
    <property type="protein sequence ID" value="KAG8039694.1"/>
    <property type="molecule type" value="Genomic_DNA"/>
</dbReference>
<dbReference type="PANTHER" id="PTHR11610:SF173">
    <property type="entry name" value="LIPASE DOMAIN-CONTAINING PROTEIN-RELATED"/>
    <property type="match status" value="1"/>
</dbReference>
<feature type="region of interest" description="Disordered" evidence="6">
    <location>
        <begin position="684"/>
        <end position="705"/>
    </location>
</feature>
<comment type="catalytic activity">
    <reaction evidence="1">
        <text>a 1,2-diacyl-sn-glycero-3-phosphocholine + H2O = a 2-acyl-sn-glycero-3-phosphocholine + a fatty acid + H(+)</text>
        <dbReference type="Rhea" id="RHEA:18689"/>
        <dbReference type="ChEBI" id="CHEBI:15377"/>
        <dbReference type="ChEBI" id="CHEBI:15378"/>
        <dbReference type="ChEBI" id="CHEBI:28868"/>
        <dbReference type="ChEBI" id="CHEBI:57643"/>
        <dbReference type="ChEBI" id="CHEBI:57875"/>
        <dbReference type="EC" id="3.1.1.32"/>
    </reaction>
</comment>
<dbReference type="GO" id="GO:0016042">
    <property type="term" value="P:lipid catabolic process"/>
    <property type="evidence" value="ECO:0007669"/>
    <property type="project" value="TreeGrafter"/>
</dbReference>
<dbReference type="PANTHER" id="PTHR11610">
    <property type="entry name" value="LIPASE"/>
    <property type="match status" value="1"/>
</dbReference>
<organism evidence="9 10">
    <name type="scientific">Cotesia typhae</name>
    <dbReference type="NCBI Taxonomy" id="2053667"/>
    <lineage>
        <taxon>Eukaryota</taxon>
        <taxon>Metazoa</taxon>
        <taxon>Ecdysozoa</taxon>
        <taxon>Arthropoda</taxon>
        <taxon>Hexapoda</taxon>
        <taxon>Insecta</taxon>
        <taxon>Pterygota</taxon>
        <taxon>Neoptera</taxon>
        <taxon>Endopterygota</taxon>
        <taxon>Hymenoptera</taxon>
        <taxon>Apocrita</taxon>
        <taxon>Ichneumonoidea</taxon>
        <taxon>Braconidae</taxon>
        <taxon>Microgastrinae</taxon>
        <taxon>Cotesia</taxon>
    </lineage>
</organism>
<evidence type="ECO:0000256" key="6">
    <source>
        <dbReference type="SAM" id="MobiDB-lite"/>
    </source>
</evidence>
<keyword evidence="7" id="KW-0812">Transmembrane</keyword>
<keyword evidence="7" id="KW-1133">Transmembrane helix</keyword>
<gene>
    <name evidence="9" type="ORF">G9C98_000423</name>
</gene>
<evidence type="ECO:0000256" key="2">
    <source>
        <dbReference type="ARBA" id="ARBA00013179"/>
    </source>
</evidence>
<keyword evidence="10" id="KW-1185">Reference proteome</keyword>
<protein>
    <recommendedName>
        <fullName evidence="2">phospholipase A1</fullName>
        <ecNumber evidence="2">3.1.1.32</ecNumber>
    </recommendedName>
</protein>
<reference evidence="9" key="2">
    <citation type="submission" date="2021-04" db="EMBL/GenBank/DDBJ databases">
        <title>Genome-wide patterns of bracovirus chromosomal integration into multiple host tissues during parasitism.</title>
        <authorList>
            <person name="Chebbi M.A.C."/>
        </authorList>
    </citation>
    <scope>NUCLEOTIDE SEQUENCE</scope>
    <source>
        <tissue evidence="9">Whole body</tissue>
    </source>
</reference>
<evidence type="ECO:0000256" key="5">
    <source>
        <dbReference type="RuleBase" id="RU004262"/>
    </source>
</evidence>
<evidence type="ECO:0000256" key="4">
    <source>
        <dbReference type="ARBA" id="ARBA00023157"/>
    </source>
</evidence>
<proteinExistence type="inferred from homology"/>
<dbReference type="Proteomes" id="UP000729913">
    <property type="component" value="Unassembled WGS sequence"/>
</dbReference>
<keyword evidence="4" id="KW-1015">Disulfide bond</keyword>
<dbReference type="InterPro" id="IPR013818">
    <property type="entry name" value="Lipase"/>
</dbReference>
<dbReference type="EC" id="3.1.1.32" evidence="2"/>
<comment type="caution">
    <text evidence="9">The sequence shown here is derived from an EMBL/GenBank/DDBJ whole genome shotgun (WGS) entry which is preliminary data.</text>
</comment>
<dbReference type="GO" id="GO:0017171">
    <property type="term" value="F:serine hydrolase activity"/>
    <property type="evidence" value="ECO:0007669"/>
    <property type="project" value="TreeGrafter"/>
</dbReference>
<keyword evidence="7" id="KW-0472">Membrane</keyword>
<evidence type="ECO:0000256" key="3">
    <source>
        <dbReference type="ARBA" id="ARBA00022801"/>
    </source>
</evidence>
<reference evidence="9" key="1">
    <citation type="submission" date="2020-03" db="EMBL/GenBank/DDBJ databases">
        <authorList>
            <person name="Chebbi M.A."/>
            <person name="Drezen J.M."/>
        </authorList>
    </citation>
    <scope>NUCLEOTIDE SEQUENCE</scope>
    <source>
        <tissue evidence="9">Whole body</tissue>
    </source>
</reference>
<name>A0A8J5VBN8_9HYME</name>
<dbReference type="InterPro" id="IPR033906">
    <property type="entry name" value="Lipase_N"/>
</dbReference>
<comment type="similarity">
    <text evidence="5">Belongs to the AB hydrolase superfamily. Lipase family.</text>
</comment>
<dbReference type="GO" id="GO:0005615">
    <property type="term" value="C:extracellular space"/>
    <property type="evidence" value="ECO:0007669"/>
    <property type="project" value="TreeGrafter"/>
</dbReference>
<accession>A0A8J5VBN8</accession>
<evidence type="ECO:0000256" key="7">
    <source>
        <dbReference type="SAM" id="Phobius"/>
    </source>
</evidence>
<dbReference type="OrthoDB" id="199913at2759"/>
<dbReference type="CDD" id="cd00707">
    <property type="entry name" value="Pancreat_lipase_like"/>
    <property type="match status" value="1"/>
</dbReference>
<feature type="domain" description="Lipase" evidence="8">
    <location>
        <begin position="730"/>
        <end position="811"/>
    </location>
</feature>
<feature type="transmembrane region" description="Helical" evidence="7">
    <location>
        <begin position="12"/>
        <end position="31"/>
    </location>
</feature>
<sequence length="1167" mass="132157">MNWIKVFKIFSIIFGSAILISGICIGLWIFLSQGKDTSSVPTPNLNVTEEKIDNFNNILNKKGYNYINRKKFNEKNTYEENKSTLINPDEKIKLENKNYDTKIENTSSKPVSKKNFERKRGNINIQDEIGDLEIKKAIPKIENRFFFKYTINNSVANNNDSEKVSGINNSLEETFLPHIGGKTTEEMKIYHKNSDINETSVNLDADRPKESLSSGLIMNKTKLMNSEVFISTEKNLNTQINNTTEKSHDDILRIKSIKLPINNGMIDEVDKNESKFNINNEETAHDRRNDVIKSKKKIKLLNGGNFMTTETNLDNQIKIAIVADSDNINAINNSVIYNLKLNFSLALNTSEESGAKSLDLYSELNVGTEITTEKTGNESETNNTKFLNSENKEPVKEEIIDENVPTNFDTTEQNILINKNDSTELNLKTNINSSKQNLSSALDFKKTPLRKINKEEITTEKIFVNDNTSLLINGSITSAAGVNSSNIDNIEVDKPLELIIKKKASTFKNFSELSSMEVTKLLLNNSSSIEKNLSSSVPTIREEITTEKTPDIFNITQNQNHDNKSETLIEKNFFNDTEDISEKKTLNNDLKKLEILNSTCNFTKCDKSKDLMIVMPTLIDSEDINSNKKIETASGNFNDSNLYFNNESDRVIIVTPIFISEENILNKDGNTSIGIKQKLDDNLKNSTNDDENELNSPEISSSDTDYSSILYDDIDDNTDDEIQSDEDNRKCYEELGCLSITPTWYHTLNRNLNKLPLLREFINTSIIIYTREDPTEGQVIVVSKIKSVVELINFNPKRKTKFIIHGFNSSPHVPWATITYGLKLNDVHLIGHSLGAHIAGYAGEKLHGKIGRISGLDPAMPDFEKMPIHVRLDSTDAKLVDVIHTDSLRIVRLGIYQPCGHLDFYPNDGDDQPGCSELFFGEVCDHTRAIKLFTESINSKCQFIAHKCPRYEDFIGGKCFLCNSTNSLNCGIMGYHADKSPALLRKLTPEESAINSILQPKFFISTGDKYPYCRRHYRITIKLARPIIAKFFLQGFINVTLYGDNGIINNMELTPNGERIKLLHGSKKQIVALPPENTEYFIGKIRKVELSWIYDSKYPNFFYNCFFCNDVLYVDSIIVDILELLPQWKKREMDLSSELCSIQGPKNYAAISSGSSAPFVDNCYLSK</sequence>
<evidence type="ECO:0000259" key="8">
    <source>
        <dbReference type="Pfam" id="PF00151"/>
    </source>
</evidence>
<evidence type="ECO:0000256" key="1">
    <source>
        <dbReference type="ARBA" id="ARBA00000111"/>
    </source>
</evidence>
<feature type="domain" description="Lipase" evidence="8">
    <location>
        <begin position="820"/>
        <end position="982"/>
    </location>
</feature>
<dbReference type="GO" id="GO:0008970">
    <property type="term" value="F:phospholipase A1 activity"/>
    <property type="evidence" value="ECO:0007669"/>
    <property type="project" value="UniProtKB-EC"/>
</dbReference>
<dbReference type="AlphaFoldDB" id="A0A8J5VBN8"/>
<dbReference type="InterPro" id="IPR000734">
    <property type="entry name" value="TAG_lipase"/>
</dbReference>
<evidence type="ECO:0000313" key="9">
    <source>
        <dbReference type="EMBL" id="KAG8039694.1"/>
    </source>
</evidence>